<comment type="caution">
    <text evidence="1">The sequence shown here is derived from an EMBL/GenBank/DDBJ whole genome shotgun (WGS) entry which is preliminary data.</text>
</comment>
<sequence>MPQSCIDHKSCEHHEEFDVSGCIKDDTNSSLLPPSNHHSWDLVSDNLNSLATSQTKKPSIDMELPWMGSENTAPLWRSMDKEELAPLVSQKSLYTENCDLPRPRTPGKSQLIM</sequence>
<proteinExistence type="predicted"/>
<accession>A0AAN7GDL6</accession>
<keyword evidence="2" id="KW-1185">Reference proteome</keyword>
<name>A0AAN7GDL6_9MYRT</name>
<dbReference type="PANTHER" id="PTHR33868:SF2">
    <property type="entry name" value="EXPRESSED PROTEIN"/>
    <property type="match status" value="1"/>
</dbReference>
<evidence type="ECO:0000313" key="1">
    <source>
        <dbReference type="EMBL" id="KAK4743456.1"/>
    </source>
</evidence>
<dbReference type="AlphaFoldDB" id="A0AAN7GDL6"/>
<evidence type="ECO:0000313" key="2">
    <source>
        <dbReference type="Proteomes" id="UP001345219"/>
    </source>
</evidence>
<organism evidence="1 2">
    <name type="scientific">Trapa incisa</name>
    <dbReference type="NCBI Taxonomy" id="236973"/>
    <lineage>
        <taxon>Eukaryota</taxon>
        <taxon>Viridiplantae</taxon>
        <taxon>Streptophyta</taxon>
        <taxon>Embryophyta</taxon>
        <taxon>Tracheophyta</taxon>
        <taxon>Spermatophyta</taxon>
        <taxon>Magnoliopsida</taxon>
        <taxon>eudicotyledons</taxon>
        <taxon>Gunneridae</taxon>
        <taxon>Pentapetalae</taxon>
        <taxon>rosids</taxon>
        <taxon>malvids</taxon>
        <taxon>Myrtales</taxon>
        <taxon>Lythraceae</taxon>
        <taxon>Trapa</taxon>
    </lineage>
</organism>
<dbReference type="Proteomes" id="UP001345219">
    <property type="component" value="Chromosome 1"/>
</dbReference>
<protein>
    <submittedName>
        <fullName evidence="1">Uncharacterized protein</fullName>
    </submittedName>
</protein>
<reference evidence="1 2" key="1">
    <citation type="journal article" date="2023" name="Hortic Res">
        <title>Pangenome of water caltrop reveals structural variations and asymmetric subgenome divergence after allopolyploidization.</title>
        <authorList>
            <person name="Zhang X."/>
            <person name="Chen Y."/>
            <person name="Wang L."/>
            <person name="Yuan Y."/>
            <person name="Fang M."/>
            <person name="Shi L."/>
            <person name="Lu R."/>
            <person name="Comes H.P."/>
            <person name="Ma Y."/>
            <person name="Chen Y."/>
            <person name="Huang G."/>
            <person name="Zhou Y."/>
            <person name="Zheng Z."/>
            <person name="Qiu Y."/>
        </authorList>
    </citation>
    <scope>NUCLEOTIDE SEQUENCE [LARGE SCALE GENOMIC DNA]</scope>
    <source>
        <tissue evidence="1">Roots</tissue>
    </source>
</reference>
<dbReference type="EMBL" id="JAXIOK010000023">
    <property type="protein sequence ID" value="KAK4743456.1"/>
    <property type="molecule type" value="Genomic_DNA"/>
</dbReference>
<gene>
    <name evidence="1" type="ORF">SAY87_001457</name>
</gene>
<dbReference type="PANTHER" id="PTHR33868">
    <property type="entry name" value="EXPRESSED PROTEIN"/>
    <property type="match status" value="1"/>
</dbReference>